<feature type="transmembrane region" description="Helical" evidence="1">
    <location>
        <begin position="100"/>
        <end position="123"/>
    </location>
</feature>
<feature type="transmembrane region" description="Helical" evidence="1">
    <location>
        <begin position="48"/>
        <end position="66"/>
    </location>
</feature>
<accession>A0ABN1RE23</accession>
<evidence type="ECO:0000313" key="3">
    <source>
        <dbReference type="Proteomes" id="UP001500542"/>
    </source>
</evidence>
<evidence type="ECO:0000313" key="2">
    <source>
        <dbReference type="EMBL" id="GAA0955564.1"/>
    </source>
</evidence>
<keyword evidence="1" id="KW-0472">Membrane</keyword>
<proteinExistence type="predicted"/>
<feature type="transmembrane region" description="Helical" evidence="1">
    <location>
        <begin position="71"/>
        <end position="88"/>
    </location>
</feature>
<keyword evidence="1" id="KW-0812">Transmembrane</keyword>
<protein>
    <recommendedName>
        <fullName evidence="4">DoxX-like protein</fullName>
    </recommendedName>
</protein>
<sequence length="130" mass="14095">MLRAGLVVLALIQLVVGGWTLFFPASFYNDVPTVDWTPPYSEHLFRDFGSTTIGIGIVVAAAAIWLERRLVLVALLAYLSYSVTHLAFHADHLNADSPGWSAVLLAFTILSVLLPLALVPAALRRPRVAG</sequence>
<keyword evidence="1" id="KW-1133">Transmembrane helix</keyword>
<comment type="caution">
    <text evidence="2">The sequence shown here is derived from an EMBL/GenBank/DDBJ whole genome shotgun (WGS) entry which is preliminary data.</text>
</comment>
<organism evidence="2 3">
    <name type="scientific">Kribbella koreensis</name>
    <dbReference type="NCBI Taxonomy" id="57909"/>
    <lineage>
        <taxon>Bacteria</taxon>
        <taxon>Bacillati</taxon>
        <taxon>Actinomycetota</taxon>
        <taxon>Actinomycetes</taxon>
        <taxon>Propionibacteriales</taxon>
        <taxon>Kribbellaceae</taxon>
        <taxon>Kribbella</taxon>
    </lineage>
</organism>
<evidence type="ECO:0000256" key="1">
    <source>
        <dbReference type="SAM" id="Phobius"/>
    </source>
</evidence>
<name>A0ABN1RE23_9ACTN</name>
<keyword evidence="3" id="KW-1185">Reference proteome</keyword>
<gene>
    <name evidence="2" type="ORF">GCM10009554_63470</name>
</gene>
<reference evidence="2 3" key="1">
    <citation type="journal article" date="2019" name="Int. J. Syst. Evol. Microbiol.">
        <title>The Global Catalogue of Microorganisms (GCM) 10K type strain sequencing project: providing services to taxonomists for standard genome sequencing and annotation.</title>
        <authorList>
            <consortium name="The Broad Institute Genomics Platform"/>
            <consortium name="The Broad Institute Genome Sequencing Center for Infectious Disease"/>
            <person name="Wu L."/>
            <person name="Ma J."/>
        </authorList>
    </citation>
    <scope>NUCLEOTIDE SEQUENCE [LARGE SCALE GENOMIC DNA]</scope>
    <source>
        <strain evidence="2 3">JCM 10977</strain>
    </source>
</reference>
<evidence type="ECO:0008006" key="4">
    <source>
        <dbReference type="Google" id="ProtNLM"/>
    </source>
</evidence>
<dbReference type="Proteomes" id="UP001500542">
    <property type="component" value="Unassembled WGS sequence"/>
</dbReference>
<dbReference type="EMBL" id="BAAAHK010000017">
    <property type="protein sequence ID" value="GAA0955564.1"/>
    <property type="molecule type" value="Genomic_DNA"/>
</dbReference>